<feature type="compositionally biased region" description="Basic and acidic residues" evidence="1">
    <location>
        <begin position="16"/>
        <end position="26"/>
    </location>
</feature>
<feature type="region of interest" description="Disordered" evidence="1">
    <location>
        <begin position="1"/>
        <end position="26"/>
    </location>
</feature>
<protein>
    <submittedName>
        <fullName evidence="2">Uncharacterized protein</fullName>
    </submittedName>
</protein>
<proteinExistence type="predicted"/>
<feature type="non-terminal residue" evidence="2">
    <location>
        <position position="130"/>
    </location>
</feature>
<evidence type="ECO:0000256" key="1">
    <source>
        <dbReference type="SAM" id="MobiDB-lite"/>
    </source>
</evidence>
<evidence type="ECO:0000313" key="3">
    <source>
        <dbReference type="Proteomes" id="UP000054564"/>
    </source>
</evidence>
<dbReference type="AlphaFoldDB" id="A0A0L0UL67"/>
<sequence>MAAVQPASSIPTIAPEEERNPEEHTRLCDEGVCVDDTLTLPRCEYIKQSPHPILDPVGNPPSLLECNRIGEINTAKASWSTSAQLAAGGKANTPARTAEELVPTQYHKYIDMFKKTGAQRLPPRRKYDFR</sequence>
<comment type="caution">
    <text evidence="2">The sequence shown here is derived from an EMBL/GenBank/DDBJ whole genome shotgun (WGS) entry which is preliminary data.</text>
</comment>
<organism evidence="2 3">
    <name type="scientific">Puccinia striiformis f. sp. tritici PST-78</name>
    <dbReference type="NCBI Taxonomy" id="1165861"/>
    <lineage>
        <taxon>Eukaryota</taxon>
        <taxon>Fungi</taxon>
        <taxon>Dikarya</taxon>
        <taxon>Basidiomycota</taxon>
        <taxon>Pucciniomycotina</taxon>
        <taxon>Pucciniomycetes</taxon>
        <taxon>Pucciniales</taxon>
        <taxon>Pucciniaceae</taxon>
        <taxon>Puccinia</taxon>
    </lineage>
</organism>
<evidence type="ECO:0000313" key="2">
    <source>
        <dbReference type="EMBL" id="KNE87474.1"/>
    </source>
</evidence>
<name>A0A0L0UL67_9BASI</name>
<reference evidence="3" key="1">
    <citation type="submission" date="2014-03" db="EMBL/GenBank/DDBJ databases">
        <title>The Genome Sequence of Puccinia striiformis f. sp. tritici PST-78.</title>
        <authorList>
            <consortium name="The Broad Institute Genome Sequencing Platform"/>
            <person name="Cuomo C."/>
            <person name="Hulbert S."/>
            <person name="Chen X."/>
            <person name="Walker B."/>
            <person name="Young S.K."/>
            <person name="Zeng Q."/>
            <person name="Gargeya S."/>
            <person name="Fitzgerald M."/>
            <person name="Haas B."/>
            <person name="Abouelleil A."/>
            <person name="Alvarado L."/>
            <person name="Arachchi H.M."/>
            <person name="Berlin A.M."/>
            <person name="Chapman S.B."/>
            <person name="Goldberg J."/>
            <person name="Griggs A."/>
            <person name="Gujja S."/>
            <person name="Hansen M."/>
            <person name="Howarth C."/>
            <person name="Imamovic A."/>
            <person name="Larimer J."/>
            <person name="McCowan C."/>
            <person name="Montmayeur A."/>
            <person name="Murphy C."/>
            <person name="Neiman D."/>
            <person name="Pearson M."/>
            <person name="Priest M."/>
            <person name="Roberts A."/>
            <person name="Saif S."/>
            <person name="Shea T."/>
            <person name="Sisk P."/>
            <person name="Sykes S."/>
            <person name="Wortman J."/>
            <person name="Nusbaum C."/>
            <person name="Birren B."/>
        </authorList>
    </citation>
    <scope>NUCLEOTIDE SEQUENCE [LARGE SCALE GENOMIC DNA]</scope>
    <source>
        <strain evidence="3">race PST-78</strain>
    </source>
</reference>
<dbReference type="Proteomes" id="UP000054564">
    <property type="component" value="Unassembled WGS sequence"/>
</dbReference>
<feature type="compositionally biased region" description="Polar residues" evidence="1">
    <location>
        <begin position="1"/>
        <end position="11"/>
    </location>
</feature>
<keyword evidence="3" id="KW-1185">Reference proteome</keyword>
<dbReference type="EMBL" id="AJIL01005253">
    <property type="protein sequence ID" value="KNE87474.1"/>
    <property type="molecule type" value="Genomic_DNA"/>
</dbReference>
<accession>A0A0L0UL67</accession>
<gene>
    <name evidence="2" type="ORF">PSTG_19141</name>
</gene>